<dbReference type="EMBL" id="JBHSQV010000176">
    <property type="protein sequence ID" value="MFC5988141.1"/>
    <property type="molecule type" value="Genomic_DNA"/>
</dbReference>
<proteinExistence type="predicted"/>
<evidence type="ECO:0000313" key="1">
    <source>
        <dbReference type="EMBL" id="MFC5988141.1"/>
    </source>
</evidence>
<reference evidence="2" key="1">
    <citation type="journal article" date="2019" name="Int. J. Syst. Evol. Microbiol.">
        <title>The Global Catalogue of Microorganisms (GCM) 10K type strain sequencing project: providing services to taxonomists for standard genome sequencing and annotation.</title>
        <authorList>
            <consortium name="The Broad Institute Genomics Platform"/>
            <consortium name="The Broad Institute Genome Sequencing Center for Infectious Disease"/>
            <person name="Wu L."/>
            <person name="Ma J."/>
        </authorList>
    </citation>
    <scope>NUCLEOTIDE SEQUENCE [LARGE SCALE GENOMIC DNA]</scope>
    <source>
        <strain evidence="2">CCM 8749</strain>
    </source>
</reference>
<protein>
    <submittedName>
        <fullName evidence="1">Uncharacterized protein</fullName>
    </submittedName>
</protein>
<organism evidence="1 2">
    <name type="scientific">Marinicrinis lubricantis</name>
    <dbReference type="NCBI Taxonomy" id="2086470"/>
    <lineage>
        <taxon>Bacteria</taxon>
        <taxon>Bacillati</taxon>
        <taxon>Bacillota</taxon>
        <taxon>Bacilli</taxon>
        <taxon>Bacillales</taxon>
        <taxon>Paenibacillaceae</taxon>
    </lineage>
</organism>
<accession>A0ABW1ISY1</accession>
<gene>
    <name evidence="1" type="ORF">ACFPXP_17195</name>
</gene>
<name>A0ABW1ISY1_9BACL</name>
<evidence type="ECO:0000313" key="2">
    <source>
        <dbReference type="Proteomes" id="UP001596250"/>
    </source>
</evidence>
<dbReference type="RefSeq" id="WP_379895588.1">
    <property type="nucleotide sequence ID" value="NZ_CBCSCT010000021.1"/>
</dbReference>
<comment type="caution">
    <text evidence="1">The sequence shown here is derived from an EMBL/GenBank/DDBJ whole genome shotgun (WGS) entry which is preliminary data.</text>
</comment>
<dbReference type="Proteomes" id="UP001596250">
    <property type="component" value="Unassembled WGS sequence"/>
</dbReference>
<sequence length="92" mass="10488">MRVENTHTWWSIGGNGPYPKIYCNKISTGNYAQTLRSSAGDAIRKAARNDAEWHLDLFVDGIEETLEPAFETVRRLHQSLLTAIQLYQIPLK</sequence>
<keyword evidence="2" id="KW-1185">Reference proteome</keyword>